<proteinExistence type="predicted"/>
<accession>A0A0V0GJ23</accession>
<dbReference type="AlphaFoldDB" id="A0A0V0GJ23"/>
<reference evidence="1" key="1">
    <citation type="submission" date="2015-12" db="EMBL/GenBank/DDBJ databases">
        <title>Gene expression during late stages of embryo sac development: a critical building block for successful pollen-pistil interactions.</title>
        <authorList>
            <person name="Liu Y."/>
            <person name="Joly V."/>
            <person name="Sabar M."/>
            <person name="Matton D.P."/>
        </authorList>
    </citation>
    <scope>NUCLEOTIDE SEQUENCE</scope>
</reference>
<name>A0A0V0GJ23_SOLCH</name>
<organism evidence="1">
    <name type="scientific">Solanum chacoense</name>
    <name type="common">Chaco potato</name>
    <dbReference type="NCBI Taxonomy" id="4108"/>
    <lineage>
        <taxon>Eukaryota</taxon>
        <taxon>Viridiplantae</taxon>
        <taxon>Streptophyta</taxon>
        <taxon>Embryophyta</taxon>
        <taxon>Tracheophyta</taxon>
        <taxon>Spermatophyta</taxon>
        <taxon>Magnoliopsida</taxon>
        <taxon>eudicotyledons</taxon>
        <taxon>Gunneridae</taxon>
        <taxon>Pentapetalae</taxon>
        <taxon>asterids</taxon>
        <taxon>lamiids</taxon>
        <taxon>Solanales</taxon>
        <taxon>Solanaceae</taxon>
        <taxon>Solanoideae</taxon>
        <taxon>Solaneae</taxon>
        <taxon>Solanum</taxon>
    </lineage>
</organism>
<evidence type="ECO:0000313" key="1">
    <source>
        <dbReference type="EMBL" id="JAP08030.1"/>
    </source>
</evidence>
<dbReference type="EMBL" id="GEDG01037612">
    <property type="protein sequence ID" value="JAP08030.1"/>
    <property type="molecule type" value="Transcribed_RNA"/>
</dbReference>
<feature type="non-terminal residue" evidence="1">
    <location>
        <position position="123"/>
    </location>
</feature>
<sequence>MGSRNQIEASTLMGSRVLYNNKHSTNRQEINLTHRYYHLKRSDNSEHMRKDTHWKGEGFGLLDRKASSSDFLKINPTMAQQRYIIRAAFLGEDPINNMAATLQQMEKIQRKGKTKPTILRTHL</sequence>
<protein>
    <submittedName>
        <fullName evidence="1">Putative ovule protein</fullName>
    </submittedName>
</protein>